<feature type="transmembrane region" description="Helical" evidence="1">
    <location>
        <begin position="12"/>
        <end position="35"/>
    </location>
</feature>
<dbReference type="Proteomes" id="UP001310387">
    <property type="component" value="Unassembled WGS sequence"/>
</dbReference>
<name>A0ABU7Z504_9MICO</name>
<keyword evidence="1" id="KW-0472">Membrane</keyword>
<evidence type="ECO:0000313" key="3">
    <source>
        <dbReference type="Proteomes" id="UP001310387"/>
    </source>
</evidence>
<evidence type="ECO:0000256" key="1">
    <source>
        <dbReference type="SAM" id="Phobius"/>
    </source>
</evidence>
<feature type="transmembrane region" description="Helical" evidence="1">
    <location>
        <begin position="55"/>
        <end position="85"/>
    </location>
</feature>
<accession>A0ABU7Z504</accession>
<reference evidence="2" key="1">
    <citation type="journal article" date="2024" name="Antonie Van Leeuwenhoek">
        <title>Isoptericola haloaureus sp. nov., a dimorphic actinobacterium isolated from mangrove sediments of southeast India, implicating biosaline agricultural significance through nitrogen fixation and salt tolerance genes.</title>
        <authorList>
            <person name="Prathaban M."/>
            <person name="Prathiviraj R."/>
            <person name="Ravichandran M."/>
            <person name="Natarajan S.D."/>
            <person name="Sobanaa M."/>
            <person name="Hari Krishna Kumar S."/>
            <person name="Chandrasekar V."/>
            <person name="Selvin J."/>
        </authorList>
    </citation>
    <scope>NUCLEOTIDE SEQUENCE</scope>
    <source>
        <strain evidence="2">MP1014</strain>
    </source>
</reference>
<keyword evidence="1" id="KW-1133">Transmembrane helix</keyword>
<proteinExistence type="predicted"/>
<dbReference type="EMBL" id="JBAGLP010000112">
    <property type="protein sequence ID" value="MEG3614562.1"/>
    <property type="molecule type" value="Genomic_DNA"/>
</dbReference>
<protein>
    <submittedName>
        <fullName evidence="2">ABC transporter permease</fullName>
    </submittedName>
</protein>
<reference evidence="2" key="2">
    <citation type="submission" date="2024-02" db="EMBL/GenBank/DDBJ databases">
        <authorList>
            <person name="Prathaban M."/>
            <person name="Mythili R."/>
            <person name="Sharmila Devi N."/>
            <person name="Sobanaa M."/>
            <person name="Prathiviraj R."/>
            <person name="Selvin J."/>
        </authorList>
    </citation>
    <scope>NUCLEOTIDE SEQUENCE</scope>
    <source>
        <strain evidence="2">MP1014</strain>
    </source>
</reference>
<feature type="non-terminal residue" evidence="2">
    <location>
        <position position="1"/>
    </location>
</feature>
<evidence type="ECO:0000313" key="2">
    <source>
        <dbReference type="EMBL" id="MEG3614562.1"/>
    </source>
</evidence>
<organism evidence="2 3">
    <name type="scientific">Isoptericola haloaureus</name>
    <dbReference type="NCBI Taxonomy" id="1542902"/>
    <lineage>
        <taxon>Bacteria</taxon>
        <taxon>Bacillati</taxon>
        <taxon>Actinomycetota</taxon>
        <taxon>Actinomycetes</taxon>
        <taxon>Micrococcales</taxon>
        <taxon>Promicromonosporaceae</taxon>
        <taxon>Isoptericola</taxon>
    </lineage>
</organism>
<sequence length="87" mass="8827">MAVGYSLSAKAALPVVQVVLFPLAFAGGLFLPPVAFPDWLNTLSQGTPPRPGRDLVLRALTGGAALAAGWPVLSGWTVLFAALAVGA</sequence>
<keyword evidence="1" id="KW-0812">Transmembrane</keyword>
<gene>
    <name evidence="2" type="ORF">V5O49_05430</name>
</gene>
<keyword evidence="3" id="KW-1185">Reference proteome</keyword>
<comment type="caution">
    <text evidence="2">The sequence shown here is derived from an EMBL/GenBank/DDBJ whole genome shotgun (WGS) entry which is preliminary data.</text>
</comment>